<gene>
    <name evidence="2" type="ORF">HDG69_001374</name>
</gene>
<reference evidence="2 3" key="1">
    <citation type="submission" date="2020-05" db="EMBL/GenBank/DDBJ databases">
        <title>Genomic Encyclopedia of Type Strains, Phase III (KMG-III): the genomes of soil and plant-associated and newly described type strains.</title>
        <authorList>
            <person name="Whitman W."/>
        </authorList>
    </citation>
    <scope>NUCLEOTIDE SEQUENCE [LARGE SCALE GENOMIC DNA]</scope>
    <source>
        <strain evidence="2 3">KCTC 19046</strain>
    </source>
</reference>
<evidence type="ECO:0000256" key="1">
    <source>
        <dbReference type="SAM" id="MobiDB-lite"/>
    </source>
</evidence>
<evidence type="ECO:0000313" key="2">
    <source>
        <dbReference type="EMBL" id="NOV96821.1"/>
    </source>
</evidence>
<accession>A0ABX2A2N3</accession>
<proteinExistence type="predicted"/>
<name>A0ABX2A2N3_9MICO</name>
<sequence>MYIDGFNLYYGALRKTPHRWLDVLEWSRLLLPHHEVEAVVYCTARVTALPHDPHAPTRQQFYLRALESLAPRVEVLEGHFRVRDVTSARVPNVSCTCCASRGCKCCAATTATIKKPEEKGSDVNLAVRLVRDHFVYAHEASLVVSDDSDLQEAVRILEGMGRRVIVANPRKGRAPSLVARERREVRPKTLARAQFPSTVTLPDGSTTSKPGTWQ</sequence>
<dbReference type="Gene3D" id="3.40.50.1010">
    <property type="entry name" value="5'-nuclease"/>
    <property type="match status" value="1"/>
</dbReference>
<protein>
    <recommendedName>
        <fullName evidence="4">NYN domain-containing protein</fullName>
    </recommendedName>
</protein>
<dbReference type="EMBL" id="JABEZU010000001">
    <property type="protein sequence ID" value="NOV96821.1"/>
    <property type="molecule type" value="Genomic_DNA"/>
</dbReference>
<dbReference type="Proteomes" id="UP000757540">
    <property type="component" value="Unassembled WGS sequence"/>
</dbReference>
<feature type="compositionally biased region" description="Polar residues" evidence="1">
    <location>
        <begin position="195"/>
        <end position="214"/>
    </location>
</feature>
<keyword evidence="3" id="KW-1185">Reference proteome</keyword>
<dbReference type="RefSeq" id="WP_171782950.1">
    <property type="nucleotide sequence ID" value="NZ_BAAAML010000002.1"/>
</dbReference>
<evidence type="ECO:0000313" key="3">
    <source>
        <dbReference type="Proteomes" id="UP000757540"/>
    </source>
</evidence>
<evidence type="ECO:0008006" key="4">
    <source>
        <dbReference type="Google" id="ProtNLM"/>
    </source>
</evidence>
<organism evidence="2 3">
    <name type="scientific">Isoptericola halotolerans</name>
    <dbReference type="NCBI Taxonomy" id="300560"/>
    <lineage>
        <taxon>Bacteria</taxon>
        <taxon>Bacillati</taxon>
        <taxon>Actinomycetota</taxon>
        <taxon>Actinomycetes</taxon>
        <taxon>Micrococcales</taxon>
        <taxon>Promicromonosporaceae</taxon>
        <taxon>Isoptericola</taxon>
    </lineage>
</organism>
<feature type="region of interest" description="Disordered" evidence="1">
    <location>
        <begin position="183"/>
        <end position="214"/>
    </location>
</feature>
<comment type="caution">
    <text evidence="2">The sequence shown here is derived from an EMBL/GenBank/DDBJ whole genome shotgun (WGS) entry which is preliminary data.</text>
</comment>